<dbReference type="Proteomes" id="UP000033618">
    <property type="component" value="Unassembled WGS sequence"/>
</dbReference>
<dbReference type="GO" id="GO:0005886">
    <property type="term" value="C:plasma membrane"/>
    <property type="evidence" value="ECO:0007669"/>
    <property type="project" value="TreeGrafter"/>
</dbReference>
<dbReference type="InterPro" id="IPR005226">
    <property type="entry name" value="UPF0014_fam"/>
</dbReference>
<feature type="transmembrane region" description="Helical" evidence="6">
    <location>
        <begin position="226"/>
        <end position="248"/>
    </location>
</feature>
<dbReference type="RefSeq" id="WP_046152364.1">
    <property type="nucleotide sequence ID" value="NZ_CADFGU010000008.1"/>
</dbReference>
<dbReference type="PANTHER" id="PTHR30028:SF0">
    <property type="entry name" value="PROTEIN ALUMINUM SENSITIVE 3"/>
    <property type="match status" value="1"/>
</dbReference>
<feature type="transmembrane region" description="Helical" evidence="6">
    <location>
        <begin position="38"/>
        <end position="60"/>
    </location>
</feature>
<evidence type="ECO:0000256" key="3">
    <source>
        <dbReference type="ARBA" id="ARBA00022692"/>
    </source>
</evidence>
<feature type="transmembrane region" description="Helical" evidence="6">
    <location>
        <begin position="96"/>
        <end position="117"/>
    </location>
</feature>
<evidence type="ECO:0000256" key="1">
    <source>
        <dbReference type="ARBA" id="ARBA00004141"/>
    </source>
</evidence>
<reference evidence="7 8" key="1">
    <citation type="submission" date="2015-03" db="EMBL/GenBank/DDBJ databases">
        <title>Draft Genome Sequence of Burkholderia andropogonis type strain ICMP2807, isolated from Sorghum bicolor.</title>
        <authorList>
            <person name="Lopes-Santos L."/>
            <person name="Castro D.B."/>
            <person name="Ottoboni L.M."/>
            <person name="Park D."/>
            <person name="Weirc B.S."/>
            <person name="Destefano S.A."/>
        </authorList>
    </citation>
    <scope>NUCLEOTIDE SEQUENCE [LARGE SCALE GENOMIC DNA]</scope>
    <source>
        <strain evidence="7 8">ICMP2807</strain>
    </source>
</reference>
<sequence length="282" mass="30424">MNHAGYIALNGWQLTAAAALVLINGLLSFFLKLDLGKSLLIASLRAVAQLLLIGLVLGTVFRFSHWYAVVPVMMVMTATAAFAANGRSKIAYPGRLMDSFVSVAVGGWLITMFSLTLVMQVHPWYDPRYAIPTLGMVLGTTLTAVALGMERVTDAFANGRPTIEAQLAMGATRWEAAAEPIRKALTAAMIPVINQMSVVGVVSLPGMMTGQILAGEAPGNAVRYQIVVMFSIAAASAIGSGLAVFLAYRRLFSRDHRFLFERLRATKPRRKAVKRVTPRAIS</sequence>
<evidence type="ECO:0000256" key="6">
    <source>
        <dbReference type="SAM" id="Phobius"/>
    </source>
</evidence>
<dbReference type="STRING" id="28092.WM40_05450"/>
<feature type="transmembrane region" description="Helical" evidence="6">
    <location>
        <begin position="12"/>
        <end position="31"/>
    </location>
</feature>
<dbReference type="EMBL" id="LAQU01000004">
    <property type="protein sequence ID" value="KKB64375.1"/>
    <property type="molecule type" value="Genomic_DNA"/>
</dbReference>
<keyword evidence="5 6" id="KW-0472">Membrane</keyword>
<comment type="similarity">
    <text evidence="2">Belongs to the UPF0014 family.</text>
</comment>
<accession>A0A0F5K352</accession>
<feature type="transmembrane region" description="Helical" evidence="6">
    <location>
        <begin position="129"/>
        <end position="149"/>
    </location>
</feature>
<dbReference type="Pfam" id="PF03649">
    <property type="entry name" value="UPF0014"/>
    <property type="match status" value="1"/>
</dbReference>
<feature type="transmembrane region" description="Helical" evidence="6">
    <location>
        <begin position="192"/>
        <end position="214"/>
    </location>
</feature>
<dbReference type="OrthoDB" id="9791807at2"/>
<keyword evidence="8" id="KW-1185">Reference proteome</keyword>
<organism evidence="7 8">
    <name type="scientific">Robbsia andropogonis</name>
    <dbReference type="NCBI Taxonomy" id="28092"/>
    <lineage>
        <taxon>Bacteria</taxon>
        <taxon>Pseudomonadati</taxon>
        <taxon>Pseudomonadota</taxon>
        <taxon>Betaproteobacteria</taxon>
        <taxon>Burkholderiales</taxon>
        <taxon>Burkholderiaceae</taxon>
        <taxon>Robbsia</taxon>
    </lineage>
</organism>
<comment type="subcellular location">
    <subcellularLocation>
        <location evidence="1">Membrane</location>
        <topology evidence="1">Multi-pass membrane protein</topology>
    </subcellularLocation>
</comment>
<evidence type="ECO:0000256" key="2">
    <source>
        <dbReference type="ARBA" id="ARBA00005268"/>
    </source>
</evidence>
<evidence type="ECO:0000256" key="5">
    <source>
        <dbReference type="ARBA" id="ARBA00023136"/>
    </source>
</evidence>
<proteinExistence type="inferred from homology"/>
<dbReference type="PANTHER" id="PTHR30028">
    <property type="entry name" value="UPF0014 INNER MEMBRANE PROTEIN YBBM-RELATED"/>
    <property type="match status" value="1"/>
</dbReference>
<dbReference type="PATRIC" id="fig|28092.6.peg.1299"/>
<evidence type="ECO:0000313" key="8">
    <source>
        <dbReference type="Proteomes" id="UP000033618"/>
    </source>
</evidence>
<keyword evidence="3 6" id="KW-0812">Transmembrane</keyword>
<keyword evidence="4 6" id="KW-1133">Transmembrane helix</keyword>
<protein>
    <submittedName>
        <fullName evidence="7">ABC transporter permease</fullName>
    </submittedName>
</protein>
<feature type="transmembrane region" description="Helical" evidence="6">
    <location>
        <begin position="66"/>
        <end position="84"/>
    </location>
</feature>
<gene>
    <name evidence="7" type="ORF">WM40_05450</name>
</gene>
<dbReference type="AlphaFoldDB" id="A0A0F5K352"/>
<evidence type="ECO:0000256" key="4">
    <source>
        <dbReference type="ARBA" id="ARBA00022989"/>
    </source>
</evidence>
<comment type="caution">
    <text evidence="7">The sequence shown here is derived from an EMBL/GenBank/DDBJ whole genome shotgun (WGS) entry which is preliminary data.</text>
</comment>
<name>A0A0F5K352_9BURK</name>
<evidence type="ECO:0000313" key="7">
    <source>
        <dbReference type="EMBL" id="KKB64375.1"/>
    </source>
</evidence>